<reference evidence="4" key="1">
    <citation type="submission" date="2015-11" db="EMBL/GenBank/DDBJ databases">
        <authorList>
            <person name="Varghese N."/>
        </authorList>
    </citation>
    <scope>NUCLEOTIDE SEQUENCE [LARGE SCALE GENOMIC DNA]</scope>
    <source>
        <strain evidence="4">DSM 45899</strain>
    </source>
</reference>
<evidence type="ECO:0000256" key="2">
    <source>
        <dbReference type="SAM" id="Phobius"/>
    </source>
</evidence>
<feature type="transmembrane region" description="Helical" evidence="2">
    <location>
        <begin position="87"/>
        <end position="109"/>
    </location>
</feature>
<sequence>MSFAEQRRADRAATREQRRADRAATREQDRADLAAAREQDRADLAARDARKREDRADRDAARAIRQAAAEKRKAQRATWRSDHAVELLIYPLAAVSAVMAIPAMAIYGYHLYGNATGAVLPALSELGVWAFAMAITTSRRRYPARPTLMLTAGVVIFGAVAFGLNFAHGAQRSIVTGAVMAVVSISGVVAHQLAVATPPRSRAERAQARIDRAAQRRIDKARRIAASNAVVELAADGTAHLVYTPGLYTPDRSTLHPAEPAPTNTPDQPAESAPPAPADVAPSSTPDQPEQPAAPRSVRTTRTAPKPRADKGTRVPPTARRKAPPKRTDDELLAALDAMGDAVDSQSIRRTAADLGIGETRTKRLLAAHAARRTPGLSVVPDDVAS</sequence>
<feature type="transmembrane region" description="Helical" evidence="2">
    <location>
        <begin position="115"/>
        <end position="135"/>
    </location>
</feature>
<protein>
    <submittedName>
        <fullName evidence="3">Uncharacterized protein</fullName>
    </submittedName>
</protein>
<feature type="compositionally biased region" description="Low complexity" evidence="1">
    <location>
        <begin position="278"/>
        <end position="287"/>
    </location>
</feature>
<organism evidence="3 4">
    <name type="scientific">Parafrankia irregularis</name>
    <dbReference type="NCBI Taxonomy" id="795642"/>
    <lineage>
        <taxon>Bacteria</taxon>
        <taxon>Bacillati</taxon>
        <taxon>Actinomycetota</taxon>
        <taxon>Actinomycetes</taxon>
        <taxon>Frankiales</taxon>
        <taxon>Frankiaceae</taxon>
        <taxon>Parafrankia</taxon>
    </lineage>
</organism>
<feature type="transmembrane region" description="Helical" evidence="2">
    <location>
        <begin position="174"/>
        <end position="195"/>
    </location>
</feature>
<dbReference type="AlphaFoldDB" id="A0A0S4R1P9"/>
<dbReference type="Proteomes" id="UP000198802">
    <property type="component" value="Unassembled WGS sequence"/>
</dbReference>
<feature type="region of interest" description="Disordered" evidence="1">
    <location>
        <begin position="250"/>
        <end position="330"/>
    </location>
</feature>
<name>A0A0S4R1P9_9ACTN</name>
<dbReference type="RefSeq" id="WP_091287101.1">
    <property type="nucleotide sequence ID" value="NZ_FAOZ01000057.1"/>
</dbReference>
<evidence type="ECO:0000256" key="1">
    <source>
        <dbReference type="SAM" id="MobiDB-lite"/>
    </source>
</evidence>
<evidence type="ECO:0000313" key="3">
    <source>
        <dbReference type="EMBL" id="CUU61132.1"/>
    </source>
</evidence>
<feature type="region of interest" description="Disordered" evidence="1">
    <location>
        <begin position="1"/>
        <end position="60"/>
    </location>
</feature>
<feature type="transmembrane region" description="Helical" evidence="2">
    <location>
        <begin position="147"/>
        <end position="168"/>
    </location>
</feature>
<keyword evidence="2" id="KW-1133">Transmembrane helix</keyword>
<keyword evidence="2" id="KW-0812">Transmembrane</keyword>
<keyword evidence="4" id="KW-1185">Reference proteome</keyword>
<evidence type="ECO:0000313" key="4">
    <source>
        <dbReference type="Proteomes" id="UP000198802"/>
    </source>
</evidence>
<dbReference type="EMBL" id="FAOZ01000057">
    <property type="protein sequence ID" value="CUU61132.1"/>
    <property type="molecule type" value="Genomic_DNA"/>
</dbReference>
<gene>
    <name evidence="3" type="ORF">Ga0074812_15722</name>
</gene>
<proteinExistence type="predicted"/>
<accession>A0A0S4R1P9</accession>
<keyword evidence="2" id="KW-0472">Membrane</keyword>